<dbReference type="PANTHER" id="PTHR10924:SF6">
    <property type="entry name" value="SOLUTE CARRIER FAMILY 49 MEMBER A3"/>
    <property type="match status" value="1"/>
</dbReference>
<dbReference type="EMBL" id="JANIIK010000116">
    <property type="protein sequence ID" value="KAJ3588470.1"/>
    <property type="molecule type" value="Genomic_DNA"/>
</dbReference>
<feature type="transmembrane region" description="Helical" evidence="6">
    <location>
        <begin position="175"/>
        <end position="195"/>
    </location>
</feature>
<feature type="transmembrane region" description="Helical" evidence="6">
    <location>
        <begin position="251"/>
        <end position="284"/>
    </location>
</feature>
<evidence type="ECO:0000313" key="8">
    <source>
        <dbReference type="Proteomes" id="UP001148018"/>
    </source>
</evidence>
<dbReference type="InterPro" id="IPR049680">
    <property type="entry name" value="FLVCR1-2_SLC49-like"/>
</dbReference>
<feature type="compositionally biased region" description="Low complexity" evidence="5">
    <location>
        <begin position="8"/>
        <end position="17"/>
    </location>
</feature>
<dbReference type="SUPFAM" id="SSF103473">
    <property type="entry name" value="MFS general substrate transporter"/>
    <property type="match status" value="1"/>
</dbReference>
<evidence type="ECO:0000256" key="2">
    <source>
        <dbReference type="ARBA" id="ARBA00022692"/>
    </source>
</evidence>
<dbReference type="Proteomes" id="UP001148018">
    <property type="component" value="Unassembled WGS sequence"/>
</dbReference>
<feature type="region of interest" description="Disordered" evidence="5">
    <location>
        <begin position="1"/>
        <end position="21"/>
    </location>
</feature>
<comment type="caution">
    <text evidence="7">The sequence shown here is derived from an EMBL/GenBank/DDBJ whole genome shotgun (WGS) entry which is preliminary data.</text>
</comment>
<feature type="region of interest" description="Disordered" evidence="5">
    <location>
        <begin position="415"/>
        <end position="448"/>
    </location>
</feature>
<comment type="subcellular location">
    <subcellularLocation>
        <location evidence="1">Membrane</location>
        <topology evidence="1">Multi-pass membrane protein</topology>
    </subcellularLocation>
</comment>
<keyword evidence="8" id="KW-1185">Reference proteome</keyword>
<keyword evidence="4 6" id="KW-0472">Membrane</keyword>
<feature type="transmembrane region" description="Helical" evidence="6">
    <location>
        <begin position="149"/>
        <end position="168"/>
    </location>
</feature>
<evidence type="ECO:0000256" key="6">
    <source>
        <dbReference type="SAM" id="Phobius"/>
    </source>
</evidence>
<keyword evidence="3 6" id="KW-1133">Transmembrane helix</keyword>
<reference evidence="7" key="1">
    <citation type="submission" date="2022-07" db="EMBL/GenBank/DDBJ databases">
        <title>Chromosome-level genome of Muraenolepis orangiensis.</title>
        <authorList>
            <person name="Kim J."/>
        </authorList>
    </citation>
    <scope>NUCLEOTIDE SEQUENCE</scope>
    <source>
        <strain evidence="7">KU_S4_2022</strain>
        <tissue evidence="7">Muscle</tissue>
    </source>
</reference>
<feature type="transmembrane region" description="Helical" evidence="6">
    <location>
        <begin position="109"/>
        <end position="129"/>
    </location>
</feature>
<feature type="transmembrane region" description="Helical" evidence="6">
    <location>
        <begin position="33"/>
        <end position="53"/>
    </location>
</feature>
<protein>
    <recommendedName>
        <fullName evidence="9">Solute carrier family 49 member 3</fullName>
    </recommendedName>
</protein>
<dbReference type="OrthoDB" id="422206at2759"/>
<keyword evidence="2 6" id="KW-0812">Transmembrane</keyword>
<dbReference type="Gene3D" id="1.20.1250.20">
    <property type="entry name" value="MFS general substrate transporter like domains"/>
    <property type="match status" value="1"/>
</dbReference>
<evidence type="ECO:0000256" key="5">
    <source>
        <dbReference type="SAM" id="MobiDB-lite"/>
    </source>
</evidence>
<feature type="transmembrane region" description="Helical" evidence="6">
    <location>
        <begin position="345"/>
        <end position="369"/>
    </location>
</feature>
<feature type="transmembrane region" description="Helical" evidence="6">
    <location>
        <begin position="215"/>
        <end position="239"/>
    </location>
</feature>
<accession>A0A9Q0DK40</accession>
<dbReference type="InterPro" id="IPR036259">
    <property type="entry name" value="MFS_trans_sf"/>
</dbReference>
<dbReference type="PANTHER" id="PTHR10924">
    <property type="entry name" value="MAJOR FACILITATOR SUPERFAMILY PROTEIN-RELATED"/>
    <property type="match status" value="1"/>
</dbReference>
<dbReference type="GO" id="GO:0016020">
    <property type="term" value="C:membrane"/>
    <property type="evidence" value="ECO:0007669"/>
    <property type="project" value="UniProtKB-SubCell"/>
</dbReference>
<gene>
    <name evidence="7" type="ORF">NHX12_012062</name>
</gene>
<evidence type="ECO:0000256" key="4">
    <source>
        <dbReference type="ARBA" id="ARBA00023136"/>
    </source>
</evidence>
<evidence type="ECO:0000256" key="1">
    <source>
        <dbReference type="ARBA" id="ARBA00004141"/>
    </source>
</evidence>
<evidence type="ECO:0000313" key="7">
    <source>
        <dbReference type="EMBL" id="KAJ3588470.1"/>
    </source>
</evidence>
<name>A0A9Q0DK40_9TELE</name>
<organism evidence="7 8">
    <name type="scientific">Muraenolepis orangiensis</name>
    <name type="common">Patagonian moray cod</name>
    <dbReference type="NCBI Taxonomy" id="630683"/>
    <lineage>
        <taxon>Eukaryota</taxon>
        <taxon>Metazoa</taxon>
        <taxon>Chordata</taxon>
        <taxon>Craniata</taxon>
        <taxon>Vertebrata</taxon>
        <taxon>Euteleostomi</taxon>
        <taxon>Actinopterygii</taxon>
        <taxon>Neopterygii</taxon>
        <taxon>Teleostei</taxon>
        <taxon>Neoteleostei</taxon>
        <taxon>Acanthomorphata</taxon>
        <taxon>Zeiogadaria</taxon>
        <taxon>Gadariae</taxon>
        <taxon>Gadiformes</taxon>
        <taxon>Muraenolepidoidei</taxon>
        <taxon>Muraenolepididae</taxon>
        <taxon>Muraenolepis</taxon>
    </lineage>
</organism>
<evidence type="ECO:0000256" key="3">
    <source>
        <dbReference type="ARBA" id="ARBA00022989"/>
    </source>
</evidence>
<dbReference type="AlphaFoldDB" id="A0A9Q0DK40"/>
<feature type="transmembrane region" description="Helical" evidence="6">
    <location>
        <begin position="73"/>
        <end position="97"/>
    </location>
</feature>
<sequence>MDLKGDLVPGVPSLSPGEPSPGPPVFTVYRRRWLVLLVLCLLNCSNSALWLTFAPVADQSARYLKATLDQVNWLSLVYMVLILGSWLNMLGAVLRVLGTLESVGQGEPYALVMSGQTLCAVAQPLVIFAPTKMAALWFPEHQRATANMIASMSNPVGLLVANILSPLIATTDDRIPLLLLVYAVPACLVCFLATVGLRSSGPPTPPPQAAAEEPYFAGLCGSLFIVFGVIGAGLLGLFVDRTKMFTEVTKVNLALSALACIAFAVEVAVAVACSFFGLFGFSIYPVAMELCVECTFPVGEAASTGLIFISGQVQSVVLMVALQALTRPLADSPFSTCSAGDSAALSWRVSVLVMAGVFSLLSCFFILVFDTPYRRVQAEAAAAAQKPGWSTPDAIATVSQAVSQGTPELLLEHGEYGEPARGGGGGPLEPHHMKTPENPVHGETVWTK</sequence>
<evidence type="ECO:0008006" key="9">
    <source>
        <dbReference type="Google" id="ProtNLM"/>
    </source>
</evidence>
<proteinExistence type="predicted"/>